<evidence type="ECO:0000256" key="5">
    <source>
        <dbReference type="ARBA" id="ARBA00022836"/>
    </source>
</evidence>
<comment type="caution">
    <text evidence="7">The sequence shown here is derived from an EMBL/GenBank/DDBJ whole genome shotgun (WGS) entry which is preliminary data.</text>
</comment>
<dbReference type="GO" id="GO:0015979">
    <property type="term" value="P:photosynthesis"/>
    <property type="evidence" value="ECO:0007669"/>
    <property type="project" value="UniProtKB-KW"/>
</dbReference>
<reference evidence="7 8" key="1">
    <citation type="journal article" date="2017" name="Nat. Commun.">
        <title>Genome assembly with in vitro proximity ligation data and whole-genome triplication in lettuce.</title>
        <authorList>
            <person name="Reyes-Chin-Wo S."/>
            <person name="Wang Z."/>
            <person name="Yang X."/>
            <person name="Kozik A."/>
            <person name="Arikit S."/>
            <person name="Song C."/>
            <person name="Xia L."/>
            <person name="Froenicke L."/>
            <person name="Lavelle D.O."/>
            <person name="Truco M.J."/>
            <person name="Xia R."/>
            <person name="Zhu S."/>
            <person name="Xu C."/>
            <person name="Xu H."/>
            <person name="Xu X."/>
            <person name="Cox K."/>
            <person name="Korf I."/>
            <person name="Meyers B.C."/>
            <person name="Michelmore R.W."/>
        </authorList>
    </citation>
    <scope>NUCLEOTIDE SEQUENCE [LARGE SCALE GENOMIC DNA]</scope>
    <source>
        <strain evidence="8">cv. Salinas</strain>
        <tissue evidence="7">Seedlings</tissue>
    </source>
</reference>
<dbReference type="InterPro" id="IPR008990">
    <property type="entry name" value="Elect_transpt_acc-like_dom_sf"/>
</dbReference>
<dbReference type="GO" id="GO:0009538">
    <property type="term" value="C:photosystem I reaction center"/>
    <property type="evidence" value="ECO:0007669"/>
    <property type="project" value="InterPro"/>
</dbReference>
<dbReference type="Proteomes" id="UP000235145">
    <property type="component" value="Unassembled WGS sequence"/>
</dbReference>
<dbReference type="GO" id="GO:0009535">
    <property type="term" value="C:chloroplast thylakoid membrane"/>
    <property type="evidence" value="ECO:0007669"/>
    <property type="project" value="UniProtKB-SubCell"/>
</dbReference>
<name>A0A9R1VG48_LACSA</name>
<keyword evidence="5" id="KW-0603">Photosystem I</keyword>
<keyword evidence="4" id="KW-0602">Photosynthesis</keyword>
<dbReference type="Pfam" id="PF02427">
    <property type="entry name" value="PSI_PsaE"/>
    <property type="match status" value="1"/>
</dbReference>
<keyword evidence="6" id="KW-0472">Membrane</keyword>
<dbReference type="PANTHER" id="PTHR34549:SF3">
    <property type="entry name" value="PHOTOSYSTEM I PSAE, REACTION CENTRE SUBUNIT IV"/>
    <property type="match status" value="1"/>
</dbReference>
<dbReference type="InterPro" id="IPR003375">
    <property type="entry name" value="PSI_PsaE"/>
</dbReference>
<dbReference type="PANTHER" id="PTHR34549">
    <property type="entry name" value="PHOTOSYSTEM I REACTION CENTER SUBUNIT IV A, CHLOROPLASTIC-RELATED"/>
    <property type="match status" value="1"/>
</dbReference>
<evidence type="ECO:0000256" key="6">
    <source>
        <dbReference type="ARBA" id="ARBA00023136"/>
    </source>
</evidence>
<comment type="function">
    <text evidence="1">Stabilizes the interaction between PsaC and the PSI core, assists the docking of the ferredoxin to PSI and interacts with ferredoxin-NADP oxidoreductase.</text>
</comment>
<organism evidence="7 8">
    <name type="scientific">Lactuca sativa</name>
    <name type="common">Garden lettuce</name>
    <dbReference type="NCBI Taxonomy" id="4236"/>
    <lineage>
        <taxon>Eukaryota</taxon>
        <taxon>Viridiplantae</taxon>
        <taxon>Streptophyta</taxon>
        <taxon>Embryophyta</taxon>
        <taxon>Tracheophyta</taxon>
        <taxon>Spermatophyta</taxon>
        <taxon>Magnoliopsida</taxon>
        <taxon>eudicotyledons</taxon>
        <taxon>Gunneridae</taxon>
        <taxon>Pentapetalae</taxon>
        <taxon>asterids</taxon>
        <taxon>campanulids</taxon>
        <taxon>Asterales</taxon>
        <taxon>Asteraceae</taxon>
        <taxon>Cichorioideae</taxon>
        <taxon>Cichorieae</taxon>
        <taxon>Lactucinae</taxon>
        <taxon>Lactuca</taxon>
    </lineage>
</organism>
<evidence type="ECO:0000256" key="1">
    <source>
        <dbReference type="ARBA" id="ARBA00001993"/>
    </source>
</evidence>
<accession>A0A9R1VG48</accession>
<evidence type="ECO:0000256" key="4">
    <source>
        <dbReference type="ARBA" id="ARBA00022531"/>
    </source>
</evidence>
<evidence type="ECO:0000313" key="7">
    <source>
        <dbReference type="EMBL" id="KAJ0205550.1"/>
    </source>
</evidence>
<evidence type="ECO:0000256" key="2">
    <source>
        <dbReference type="ARBA" id="ARBA00004525"/>
    </source>
</evidence>
<protein>
    <submittedName>
        <fullName evidence="7">Uncharacterized protein</fullName>
    </submittedName>
</protein>
<comment type="subcellular location">
    <subcellularLocation>
        <location evidence="2">Plastid</location>
        <location evidence="2">Chloroplast thylakoid membrane</location>
        <topology evidence="2">Peripheral membrane protein</topology>
    </subcellularLocation>
</comment>
<sequence>MTLCSITFAASGFVVKSNISYTFETLSIKSTMVMFPSKNTRSSRLVVKATKEATTPVAASATYIDEDKNPTGVGSVVTVDQDLNARYALVVRFNKLNYINVSTNNYRLDEIEEAKSSYFVQSSLICYVDQ</sequence>
<proteinExistence type="inferred from homology"/>
<dbReference type="Gramene" id="rna-gnl|WGS:NBSK|LSAT_5X179160_mrna">
    <property type="protein sequence ID" value="cds-PLY74349.1"/>
    <property type="gene ID" value="gene-LSAT_5X179160"/>
</dbReference>
<comment type="similarity">
    <text evidence="3">Belongs to the PsaE family.</text>
</comment>
<dbReference type="EMBL" id="NBSK02000005">
    <property type="protein sequence ID" value="KAJ0205550.1"/>
    <property type="molecule type" value="Genomic_DNA"/>
</dbReference>
<keyword evidence="8" id="KW-1185">Reference proteome</keyword>
<gene>
    <name evidence="7" type="ORF">LSAT_V11C500294610</name>
</gene>
<evidence type="ECO:0000313" key="8">
    <source>
        <dbReference type="Proteomes" id="UP000235145"/>
    </source>
</evidence>
<dbReference type="AlphaFoldDB" id="A0A9R1VG48"/>
<dbReference type="Gene3D" id="2.30.30.50">
    <property type="match status" value="1"/>
</dbReference>
<dbReference type="SUPFAM" id="SSF50090">
    <property type="entry name" value="Electron transport accessory proteins"/>
    <property type="match status" value="1"/>
</dbReference>
<evidence type="ECO:0000256" key="3">
    <source>
        <dbReference type="ARBA" id="ARBA00007501"/>
    </source>
</evidence>